<dbReference type="PROSITE" id="PS01032">
    <property type="entry name" value="PPM_1"/>
    <property type="match status" value="1"/>
</dbReference>
<evidence type="ECO:0000256" key="8">
    <source>
        <dbReference type="ARBA" id="ARBA00023211"/>
    </source>
</evidence>
<evidence type="ECO:0000256" key="4">
    <source>
        <dbReference type="ARBA" id="ARBA00013081"/>
    </source>
</evidence>
<feature type="region of interest" description="Disordered" evidence="11">
    <location>
        <begin position="350"/>
        <end position="384"/>
    </location>
</feature>
<feature type="compositionally biased region" description="Basic and acidic residues" evidence="11">
    <location>
        <begin position="459"/>
        <end position="472"/>
    </location>
</feature>
<keyword evidence="14" id="KW-1185">Reference proteome</keyword>
<organism evidence="13 14">
    <name type="scientific">Dekkera bruxellensis</name>
    <name type="common">Brettanomyces custersii</name>
    <dbReference type="NCBI Taxonomy" id="5007"/>
    <lineage>
        <taxon>Eukaryota</taxon>
        <taxon>Fungi</taxon>
        <taxon>Dikarya</taxon>
        <taxon>Ascomycota</taxon>
        <taxon>Saccharomycotina</taxon>
        <taxon>Pichiomycetes</taxon>
        <taxon>Pichiales</taxon>
        <taxon>Pichiaceae</taxon>
        <taxon>Brettanomyces</taxon>
    </lineage>
</organism>
<dbReference type="GO" id="GO:0046872">
    <property type="term" value="F:metal ion binding"/>
    <property type="evidence" value="ECO:0007669"/>
    <property type="project" value="UniProtKB-KW"/>
</dbReference>
<dbReference type="InterPro" id="IPR000222">
    <property type="entry name" value="PP2C_BS"/>
</dbReference>
<reference evidence="13 14" key="1">
    <citation type="submission" date="2019-07" db="EMBL/GenBank/DDBJ databases">
        <authorList>
            <person name="Friedrich A."/>
            <person name="Schacherer J."/>
        </authorList>
    </citation>
    <scope>NUCLEOTIDE SEQUENCE [LARGE SCALE GENOMIC DNA]</scope>
</reference>
<evidence type="ECO:0000256" key="1">
    <source>
        <dbReference type="ARBA" id="ARBA00001936"/>
    </source>
</evidence>
<evidence type="ECO:0000313" key="14">
    <source>
        <dbReference type="Proteomes" id="UP000478008"/>
    </source>
</evidence>
<sequence>MGQILSQPITEKNSEEGGDKFVAYGLSCMQGWRISMEDAHTTILDMRKVKKLGGEQGEEEEEEEEEEEKRDQVAYFGVFDGHGGEKAAQFTGKRMPHVLRKTSGYKKQDYVKMFKDGYLAMDVAIMEDEEMSKDPSGCAATSVLICNDKIVCGNAGDSRTVMSIDGKCKALSFDHKPTNEGEKARIVAAGGYVDMGRVNGNLALSRGIGDFEFKNADDLPAEEQAVTALPDVLVHDATDMDEFIILACDGIWDCLTSQQAVDFVRRGVKEKKPLTEICETMMDTCLAPTSGGSGIGCDNMSVCIVALLRGQTLEQWYEKIGARVSADLLAQLATPDELSMDLYKVTLESKQQQNEKNAQEAAGAGRPGLDDSGDEESTENETGAALKAGSPLAGAAPNLIQQLLAASSISADNDVIYLDQSASSLLRSLGVMEDDEEDPEGDKKMEDVTDDDENVGDEAEQKSGEKKEQKRD</sequence>
<keyword evidence="8" id="KW-0464">Manganese</keyword>
<dbReference type="EC" id="3.1.3.16" evidence="4"/>
<dbReference type="FunFam" id="3.60.40.10:FF:000016">
    <property type="entry name" value="Protein phosphatase 2C"/>
    <property type="match status" value="1"/>
</dbReference>
<dbReference type="PANTHER" id="PTHR13832">
    <property type="entry name" value="PROTEIN PHOSPHATASE 2C"/>
    <property type="match status" value="1"/>
</dbReference>
<evidence type="ECO:0000256" key="5">
    <source>
        <dbReference type="ARBA" id="ARBA00022723"/>
    </source>
</evidence>
<dbReference type="Pfam" id="PF00481">
    <property type="entry name" value="PP2C"/>
    <property type="match status" value="1"/>
</dbReference>
<dbReference type="AlphaFoldDB" id="A0A7D9CYK1"/>
<evidence type="ECO:0000256" key="7">
    <source>
        <dbReference type="ARBA" id="ARBA00022912"/>
    </source>
</evidence>
<dbReference type="PROSITE" id="PS51746">
    <property type="entry name" value="PPM_2"/>
    <property type="match status" value="1"/>
</dbReference>
<feature type="domain" description="PPM-type phosphatase" evidence="12">
    <location>
        <begin position="23"/>
        <end position="307"/>
    </location>
</feature>
<dbReference type="SMART" id="SM00332">
    <property type="entry name" value="PP2Cc"/>
    <property type="match status" value="1"/>
</dbReference>
<evidence type="ECO:0000259" key="12">
    <source>
        <dbReference type="PROSITE" id="PS51746"/>
    </source>
</evidence>
<dbReference type="PANTHER" id="PTHR13832:SF565">
    <property type="entry name" value="AT28366P-RELATED"/>
    <property type="match status" value="1"/>
</dbReference>
<feature type="region of interest" description="Disordered" evidence="11">
    <location>
        <begin position="428"/>
        <end position="472"/>
    </location>
</feature>
<dbReference type="InterPro" id="IPR001932">
    <property type="entry name" value="PPM-type_phosphatase-like_dom"/>
</dbReference>
<dbReference type="Proteomes" id="UP000478008">
    <property type="component" value="Unassembled WGS sequence"/>
</dbReference>
<dbReference type="InterPro" id="IPR036457">
    <property type="entry name" value="PPM-type-like_dom_sf"/>
</dbReference>
<comment type="cofactor">
    <cofactor evidence="2">
        <name>Mg(2+)</name>
        <dbReference type="ChEBI" id="CHEBI:18420"/>
    </cofactor>
</comment>
<evidence type="ECO:0000256" key="3">
    <source>
        <dbReference type="ARBA" id="ARBA00006702"/>
    </source>
</evidence>
<evidence type="ECO:0000256" key="2">
    <source>
        <dbReference type="ARBA" id="ARBA00001946"/>
    </source>
</evidence>
<proteinExistence type="inferred from homology"/>
<dbReference type="GO" id="GO:1903753">
    <property type="term" value="P:negative regulation of p38MAPK cascade"/>
    <property type="evidence" value="ECO:0007669"/>
    <property type="project" value="UniProtKB-ARBA"/>
</dbReference>
<name>A0A7D9CYK1_DEKBR</name>
<keyword evidence="7 10" id="KW-0904">Protein phosphatase</keyword>
<dbReference type="SUPFAM" id="SSF81606">
    <property type="entry name" value="PP2C-like"/>
    <property type="match status" value="1"/>
</dbReference>
<feature type="compositionally biased region" description="Low complexity" evidence="11">
    <location>
        <begin position="350"/>
        <end position="364"/>
    </location>
</feature>
<gene>
    <name evidence="13" type="primary">PTC2</name>
    <name evidence="13" type="ORF">DEBR0S4_05732G</name>
</gene>
<comment type="similarity">
    <text evidence="3 10">Belongs to the PP2C family.</text>
</comment>
<feature type="compositionally biased region" description="Acidic residues" evidence="11">
    <location>
        <begin position="448"/>
        <end position="458"/>
    </location>
</feature>
<evidence type="ECO:0000256" key="10">
    <source>
        <dbReference type="RuleBase" id="RU003465"/>
    </source>
</evidence>
<dbReference type="Gene3D" id="3.60.40.10">
    <property type="entry name" value="PPM-type phosphatase domain"/>
    <property type="match status" value="1"/>
</dbReference>
<dbReference type="EMBL" id="CABFWN010000004">
    <property type="protein sequence ID" value="VUG18918.1"/>
    <property type="molecule type" value="Genomic_DNA"/>
</dbReference>
<comment type="catalytic activity">
    <reaction evidence="9">
        <text>O-phospho-L-threonyl-[protein] + H2O = L-threonyl-[protein] + phosphate</text>
        <dbReference type="Rhea" id="RHEA:47004"/>
        <dbReference type="Rhea" id="RHEA-COMP:11060"/>
        <dbReference type="Rhea" id="RHEA-COMP:11605"/>
        <dbReference type="ChEBI" id="CHEBI:15377"/>
        <dbReference type="ChEBI" id="CHEBI:30013"/>
        <dbReference type="ChEBI" id="CHEBI:43474"/>
        <dbReference type="ChEBI" id="CHEBI:61977"/>
        <dbReference type="EC" id="3.1.3.16"/>
    </reaction>
    <physiologicalReaction direction="left-to-right" evidence="9">
        <dbReference type="Rhea" id="RHEA:47005"/>
    </physiologicalReaction>
</comment>
<dbReference type="InterPro" id="IPR015655">
    <property type="entry name" value="PP2C"/>
</dbReference>
<accession>A0A7D9CYK1</accession>
<protein>
    <recommendedName>
        <fullName evidence="4">protein-serine/threonine phosphatase</fullName>
        <ecNumber evidence="4">3.1.3.16</ecNumber>
    </recommendedName>
</protein>
<keyword evidence="5" id="KW-0479">Metal-binding</keyword>
<evidence type="ECO:0000256" key="11">
    <source>
        <dbReference type="SAM" id="MobiDB-lite"/>
    </source>
</evidence>
<dbReference type="GO" id="GO:1904289">
    <property type="term" value="P:regulation of mitotic DNA damage checkpoint"/>
    <property type="evidence" value="ECO:0007669"/>
    <property type="project" value="UniProtKB-ARBA"/>
</dbReference>
<comment type="cofactor">
    <cofactor evidence="1">
        <name>Mn(2+)</name>
        <dbReference type="ChEBI" id="CHEBI:29035"/>
    </cofactor>
</comment>
<evidence type="ECO:0000256" key="9">
    <source>
        <dbReference type="ARBA" id="ARBA00048832"/>
    </source>
</evidence>
<dbReference type="GO" id="GO:0004722">
    <property type="term" value="F:protein serine/threonine phosphatase activity"/>
    <property type="evidence" value="ECO:0007669"/>
    <property type="project" value="UniProtKB-EC"/>
</dbReference>
<evidence type="ECO:0000313" key="13">
    <source>
        <dbReference type="EMBL" id="VUG18918.1"/>
    </source>
</evidence>
<dbReference type="CDD" id="cd00143">
    <property type="entry name" value="PP2Cc"/>
    <property type="match status" value="1"/>
</dbReference>
<keyword evidence="6 10" id="KW-0378">Hydrolase</keyword>
<evidence type="ECO:0000256" key="6">
    <source>
        <dbReference type="ARBA" id="ARBA00022801"/>
    </source>
</evidence>